<sequence length="351" mass="40883">MVICPSSSREPVLTCRKLEPILSPLSTEKSAMMESTVEEGLVCESDYADTIQSSLLAPSASTLIRINELEEKPSQSPTLPLQYSPTEQRAFSKARSNRKNKSSPISFRSCSILPEYFFRIIYYRQMDLDATFYQMITLLLQPSKVYKSAYYRKQTKNRWARDDPAFAVIEMGFLLIATIAWAITFRIDNLGLYLSFLFHAIVVEWLGMGLLIATICWYITNNHLRLRRSQIADMLYVEQHVEWQYAFDIHCNSFFVLFLLLYVVQFLLLPLLVSNSFTFFFIGNCLYSIAWALYTYITFLGYMALPFLHRTERLLLPLVFIASNFFILLFVRLAFGLDANIVHFLLQYYYM</sequence>
<dbReference type="EMBL" id="FR824209">
    <property type="protein sequence ID" value="CCA22710.1"/>
    <property type="molecule type" value="Genomic_DNA"/>
</dbReference>
<dbReference type="Pfam" id="PF05216">
    <property type="entry name" value="UNC-50"/>
    <property type="match status" value="1"/>
</dbReference>
<organism evidence="7">
    <name type="scientific">Albugo laibachii Nc14</name>
    <dbReference type="NCBI Taxonomy" id="890382"/>
    <lineage>
        <taxon>Eukaryota</taxon>
        <taxon>Sar</taxon>
        <taxon>Stramenopiles</taxon>
        <taxon>Oomycota</taxon>
        <taxon>Peronosporomycetes</taxon>
        <taxon>Albuginales</taxon>
        <taxon>Albuginaceae</taxon>
        <taxon>Albugo</taxon>
    </lineage>
</organism>
<evidence type="ECO:0000256" key="4">
    <source>
        <dbReference type="ARBA" id="ARBA00022989"/>
    </source>
</evidence>
<dbReference type="PANTHER" id="PTHR12841:SF6">
    <property type="entry name" value="PROTEIN UNC-50 HOMOLOG"/>
    <property type="match status" value="1"/>
</dbReference>
<evidence type="ECO:0000313" key="7">
    <source>
        <dbReference type="EMBL" id="CCA22710.1"/>
    </source>
</evidence>
<feature type="transmembrane region" description="Helical" evidence="6">
    <location>
        <begin position="165"/>
        <end position="184"/>
    </location>
</feature>
<feature type="transmembrane region" description="Helical" evidence="6">
    <location>
        <begin position="254"/>
        <end position="273"/>
    </location>
</feature>
<reference evidence="7" key="1">
    <citation type="journal article" date="2011" name="PLoS Biol.">
        <title>Gene gain and loss during evolution of obligate parasitism in the white rust pathogen of Arabidopsis thaliana.</title>
        <authorList>
            <person name="Kemen E."/>
            <person name="Gardiner A."/>
            <person name="Schultz-Larsen T."/>
            <person name="Kemen A.C."/>
            <person name="Balmuth A.L."/>
            <person name="Robert-Seilaniantz A."/>
            <person name="Bailey K."/>
            <person name="Holub E."/>
            <person name="Studholme D.J."/>
            <person name="Maclean D."/>
            <person name="Jones J.D."/>
        </authorList>
    </citation>
    <scope>NUCLEOTIDE SEQUENCE</scope>
</reference>
<name>F0WN23_9STRA</name>
<feature type="transmembrane region" description="Helical" evidence="6">
    <location>
        <begin position="279"/>
        <end position="302"/>
    </location>
</feature>
<keyword evidence="3 6" id="KW-0812">Transmembrane</keyword>
<evidence type="ECO:0000256" key="2">
    <source>
        <dbReference type="ARBA" id="ARBA00006293"/>
    </source>
</evidence>
<keyword evidence="4 6" id="KW-1133">Transmembrane helix</keyword>
<feature type="transmembrane region" description="Helical" evidence="6">
    <location>
        <begin position="196"/>
        <end position="219"/>
    </location>
</feature>
<comment type="subcellular location">
    <subcellularLocation>
        <location evidence="1">Membrane</location>
        <topology evidence="1">Multi-pass membrane protein</topology>
    </subcellularLocation>
</comment>
<dbReference type="GO" id="GO:0000139">
    <property type="term" value="C:Golgi membrane"/>
    <property type="evidence" value="ECO:0007669"/>
    <property type="project" value="TreeGrafter"/>
</dbReference>
<comment type="similarity">
    <text evidence="2">Belongs to the unc-50 family.</text>
</comment>
<dbReference type="AlphaFoldDB" id="F0WN23"/>
<reference evidence="7" key="2">
    <citation type="submission" date="2011-02" db="EMBL/GenBank/DDBJ databases">
        <authorList>
            <person name="MacLean D."/>
        </authorList>
    </citation>
    <scope>NUCLEOTIDE SEQUENCE</scope>
</reference>
<proteinExistence type="inferred from homology"/>
<dbReference type="HOGENOM" id="CLU_066239_1_0_1"/>
<gene>
    <name evidence="7" type="primary">AlNc14C164G7855</name>
    <name evidence="7" type="ORF">ALNC14_088530</name>
</gene>
<evidence type="ECO:0000256" key="5">
    <source>
        <dbReference type="ARBA" id="ARBA00023136"/>
    </source>
</evidence>
<protein>
    <submittedName>
        <fullName evidence="7">Transmembrane protein putative</fullName>
    </submittedName>
</protein>
<dbReference type="InterPro" id="IPR007881">
    <property type="entry name" value="UNC-50"/>
</dbReference>
<accession>F0WN23</accession>
<evidence type="ECO:0000256" key="1">
    <source>
        <dbReference type="ARBA" id="ARBA00004141"/>
    </source>
</evidence>
<dbReference type="PANTHER" id="PTHR12841">
    <property type="entry name" value="PROTEIN UNC-50 HOMOLOG"/>
    <property type="match status" value="1"/>
</dbReference>
<feature type="transmembrane region" description="Helical" evidence="6">
    <location>
        <begin position="314"/>
        <end position="335"/>
    </location>
</feature>
<evidence type="ECO:0000256" key="3">
    <source>
        <dbReference type="ARBA" id="ARBA00022692"/>
    </source>
</evidence>
<evidence type="ECO:0000256" key="6">
    <source>
        <dbReference type="SAM" id="Phobius"/>
    </source>
</evidence>
<keyword evidence="5 6" id="KW-0472">Membrane</keyword>